<gene>
    <name evidence="8" type="ORF">SPI02_09990</name>
</gene>
<keyword evidence="3 6" id="KW-0808">Transferase</keyword>
<dbReference type="InterPro" id="IPR014777">
    <property type="entry name" value="4pyrrole_Mease_sub1"/>
</dbReference>
<dbReference type="PANTHER" id="PTHR45790:SF3">
    <property type="entry name" value="S-ADENOSYL-L-METHIONINE-DEPENDENT UROPORPHYRINOGEN III METHYLTRANSFERASE, CHLOROPLASTIC"/>
    <property type="match status" value="1"/>
</dbReference>
<dbReference type="Pfam" id="PF00590">
    <property type="entry name" value="TP_methylase"/>
    <property type="match status" value="1"/>
</dbReference>
<dbReference type="PANTHER" id="PTHR45790">
    <property type="entry name" value="SIROHEME SYNTHASE-RELATED"/>
    <property type="match status" value="1"/>
</dbReference>
<organism evidence="8 9">
    <name type="scientific">Staphylococcus piscifermentans</name>
    <dbReference type="NCBI Taxonomy" id="70258"/>
    <lineage>
        <taxon>Bacteria</taxon>
        <taxon>Bacillati</taxon>
        <taxon>Bacillota</taxon>
        <taxon>Bacilli</taxon>
        <taxon>Bacillales</taxon>
        <taxon>Staphylococcaceae</taxon>
        <taxon>Staphylococcus</taxon>
    </lineage>
</organism>
<dbReference type="InterPro" id="IPR000878">
    <property type="entry name" value="4pyrrol_Mease"/>
</dbReference>
<sequence length="317" mass="34721">MSVSPTGHVYLIGAGPGNPNLLTRKAEHLIRTADIILYDRLVNPFILQLAPPEVEIIDVGKKPYSRHIKQGEINEVLLDAAYKHQNVVRLKGGDPAIFGRVHEEVDILKAHQIPCEIVPGITTASAAAATLGVGLTCRNVSTSVTLTTGSFKGSEEQAIDIASLIDGGTLAIYMGIKRLHTIITQIYQQVGKDYPICAVFDVSYATQKVITGHLSDIEKKVHAEAPEDAPGILLIGDALEFADENTHIEIEAMSQYFGKECVVTGPREAAIEKAFEIYDAGGWCMIDPNTDEHYHQSQLDLIYRYMQVNDNTMIVKV</sequence>
<dbReference type="Gene3D" id="3.40.1010.10">
    <property type="entry name" value="Cobalt-precorrin-4 Transmethylase, Domain 1"/>
    <property type="match status" value="1"/>
</dbReference>
<evidence type="ECO:0000256" key="1">
    <source>
        <dbReference type="ARBA" id="ARBA00012162"/>
    </source>
</evidence>
<comment type="caution">
    <text evidence="8">The sequence shown here is derived from an EMBL/GenBank/DDBJ whole genome shotgun (WGS) entry which is preliminary data.</text>
</comment>
<evidence type="ECO:0000256" key="3">
    <source>
        <dbReference type="ARBA" id="ARBA00022679"/>
    </source>
</evidence>
<dbReference type="FunFam" id="3.40.1010.10:FF:000001">
    <property type="entry name" value="Siroheme synthase"/>
    <property type="match status" value="1"/>
</dbReference>
<evidence type="ECO:0000313" key="8">
    <source>
        <dbReference type="EMBL" id="GEP84414.1"/>
    </source>
</evidence>
<dbReference type="InterPro" id="IPR006366">
    <property type="entry name" value="CobA/CysG_C"/>
</dbReference>
<dbReference type="EC" id="2.1.1.107" evidence="1"/>
<keyword evidence="5" id="KW-0627">Porphyrin biosynthesis</keyword>
<dbReference type="GO" id="GO:0004851">
    <property type="term" value="F:uroporphyrin-III C-methyltransferase activity"/>
    <property type="evidence" value="ECO:0007669"/>
    <property type="project" value="UniProtKB-EC"/>
</dbReference>
<dbReference type="InterPro" id="IPR014776">
    <property type="entry name" value="4pyrrole_Mease_sub2"/>
</dbReference>
<keyword evidence="2 6" id="KW-0489">Methyltransferase</keyword>
<dbReference type="SUPFAM" id="SSF53790">
    <property type="entry name" value="Tetrapyrrole methylase"/>
    <property type="match status" value="1"/>
</dbReference>
<proteinExistence type="inferred from homology"/>
<name>A0A239TS06_9STAP</name>
<evidence type="ECO:0000256" key="4">
    <source>
        <dbReference type="ARBA" id="ARBA00022691"/>
    </source>
</evidence>
<evidence type="ECO:0000256" key="5">
    <source>
        <dbReference type="ARBA" id="ARBA00023244"/>
    </source>
</evidence>
<dbReference type="AlphaFoldDB" id="A0A239TS06"/>
<dbReference type="NCBIfam" id="TIGR01469">
    <property type="entry name" value="cobA_cysG_Cterm"/>
    <property type="match status" value="1"/>
</dbReference>
<dbReference type="Proteomes" id="UP000321736">
    <property type="component" value="Unassembled WGS sequence"/>
</dbReference>
<dbReference type="OrthoDB" id="9815856at2"/>
<dbReference type="PROSITE" id="PS00840">
    <property type="entry name" value="SUMT_2"/>
    <property type="match status" value="1"/>
</dbReference>
<evidence type="ECO:0000259" key="7">
    <source>
        <dbReference type="Pfam" id="PF00590"/>
    </source>
</evidence>
<comment type="similarity">
    <text evidence="6">Belongs to the precorrin methyltransferase family.</text>
</comment>
<dbReference type="NCBIfam" id="NF004790">
    <property type="entry name" value="PRK06136.1"/>
    <property type="match status" value="1"/>
</dbReference>
<protein>
    <recommendedName>
        <fullName evidence="1">uroporphyrinogen-III C-methyltransferase</fullName>
        <ecNumber evidence="1">2.1.1.107</ecNumber>
    </recommendedName>
</protein>
<evidence type="ECO:0000256" key="2">
    <source>
        <dbReference type="ARBA" id="ARBA00022603"/>
    </source>
</evidence>
<keyword evidence="9" id="KW-1185">Reference proteome</keyword>
<dbReference type="RefSeq" id="WP_095103697.1">
    <property type="nucleotide sequence ID" value="NZ_BKAR01000010.1"/>
</dbReference>
<dbReference type="Gene3D" id="3.30.950.10">
    <property type="entry name" value="Methyltransferase, Cobalt-precorrin-4 Transmethylase, Domain 2"/>
    <property type="match status" value="1"/>
</dbReference>
<reference evidence="8 9" key="1">
    <citation type="submission" date="2019-07" db="EMBL/GenBank/DDBJ databases">
        <title>Whole genome shotgun sequence of Staphylococcus piscifermentans NBRC 109625.</title>
        <authorList>
            <person name="Hosoyama A."/>
            <person name="Uohara A."/>
            <person name="Ohji S."/>
            <person name="Ichikawa N."/>
        </authorList>
    </citation>
    <scope>NUCLEOTIDE SEQUENCE [LARGE SCALE GENOMIC DNA]</scope>
    <source>
        <strain evidence="8 9">NBRC 109625</strain>
    </source>
</reference>
<dbReference type="GO" id="GO:0032259">
    <property type="term" value="P:methylation"/>
    <property type="evidence" value="ECO:0007669"/>
    <property type="project" value="UniProtKB-KW"/>
</dbReference>
<evidence type="ECO:0000313" key="9">
    <source>
        <dbReference type="Proteomes" id="UP000321736"/>
    </source>
</evidence>
<feature type="domain" description="Tetrapyrrole methylase" evidence="7">
    <location>
        <begin position="8"/>
        <end position="217"/>
    </location>
</feature>
<dbReference type="EMBL" id="BKAR01000010">
    <property type="protein sequence ID" value="GEP84414.1"/>
    <property type="molecule type" value="Genomic_DNA"/>
</dbReference>
<dbReference type="InterPro" id="IPR035996">
    <property type="entry name" value="4pyrrol_Methylase_sf"/>
</dbReference>
<evidence type="ECO:0000256" key="6">
    <source>
        <dbReference type="RuleBase" id="RU003960"/>
    </source>
</evidence>
<dbReference type="CDD" id="cd11642">
    <property type="entry name" value="SUMT"/>
    <property type="match status" value="1"/>
</dbReference>
<accession>A0A239TS06</accession>
<keyword evidence="4" id="KW-0949">S-adenosyl-L-methionine</keyword>
<dbReference type="InterPro" id="IPR050161">
    <property type="entry name" value="Siro_Cobalamin_biosynth"/>
</dbReference>
<dbReference type="GO" id="GO:0019354">
    <property type="term" value="P:siroheme biosynthetic process"/>
    <property type="evidence" value="ECO:0007669"/>
    <property type="project" value="InterPro"/>
</dbReference>
<dbReference type="InterPro" id="IPR003043">
    <property type="entry name" value="Uropor_MeTrfase_CS"/>
</dbReference>